<dbReference type="SMART" id="SM00440">
    <property type="entry name" value="ZnF_C2C2"/>
    <property type="match status" value="1"/>
</dbReference>
<dbReference type="GO" id="GO:0008270">
    <property type="term" value="F:zinc ion binding"/>
    <property type="evidence" value="ECO:0007669"/>
    <property type="project" value="UniProtKB-KW"/>
</dbReference>
<keyword evidence="3" id="KW-0862">Zinc</keyword>
<dbReference type="Proteomes" id="UP000105007">
    <property type="component" value="Segment"/>
</dbReference>
<accession>A0A0H4Y116</accession>
<evidence type="ECO:0000313" key="7">
    <source>
        <dbReference type="Proteomes" id="UP000105007"/>
    </source>
</evidence>
<dbReference type="InterPro" id="IPR001222">
    <property type="entry name" value="Znf_TFIIS"/>
</dbReference>
<dbReference type="SUPFAM" id="SSF57783">
    <property type="entry name" value="Zinc beta-ribbon"/>
    <property type="match status" value="1"/>
</dbReference>
<evidence type="ECO:0000313" key="6">
    <source>
        <dbReference type="EMBL" id="AKR04195.1"/>
    </source>
</evidence>
<keyword evidence="1" id="KW-0479">Metal-binding</keyword>
<evidence type="ECO:0000256" key="2">
    <source>
        <dbReference type="ARBA" id="ARBA00022771"/>
    </source>
</evidence>
<dbReference type="GeneID" id="25392238"/>
<dbReference type="KEGG" id="vg:25392238"/>
<dbReference type="InterPro" id="IPR024394">
    <property type="entry name" value="RNA_pol_30_chordopoxvir-type_N"/>
</dbReference>
<dbReference type="GO" id="GO:0003676">
    <property type="term" value="F:nucleic acid binding"/>
    <property type="evidence" value="ECO:0007669"/>
    <property type="project" value="InterPro"/>
</dbReference>
<dbReference type="PROSITE" id="PS00466">
    <property type="entry name" value="ZF_TFIIS_1"/>
    <property type="match status" value="1"/>
</dbReference>
<gene>
    <name evidence="6" type="ORF">SGPV071</name>
</gene>
<feature type="domain" description="TFIIS-type" evidence="5">
    <location>
        <begin position="153"/>
        <end position="193"/>
    </location>
</feature>
<dbReference type="Gene3D" id="2.20.25.10">
    <property type="match status" value="1"/>
</dbReference>
<evidence type="ECO:0000256" key="3">
    <source>
        <dbReference type="ARBA" id="ARBA00022833"/>
    </source>
</evidence>
<reference evidence="6 7" key="1">
    <citation type="journal article" date="2015" name="J. Virol.">
        <title>Salmon gill poxvirus, the deepest representative of the Chordopoxvirinae.</title>
        <authorList>
            <person name="Gjessing M.C."/>
            <person name="Yutin N."/>
            <person name="Tengs T."/>
            <person name="Senkevich T."/>
            <person name="Koonin E.V."/>
            <person name="Ronning H.P."/>
            <person name="Alarson M."/>
            <person name="Ylving S."/>
            <person name="Lie K.-I."/>
            <person name="Saure B."/>
            <person name="Tran L."/>
            <person name="Moss B."/>
            <person name="Dale O.B."/>
        </authorList>
    </citation>
    <scope>NUCLEOTIDE SEQUENCE [LARGE SCALE GENOMIC DNA]</scope>
    <source>
        <strain evidence="6">2012-04-F277-L3G</strain>
    </source>
</reference>
<dbReference type="GO" id="GO:0006351">
    <property type="term" value="P:DNA-templated transcription"/>
    <property type="evidence" value="ECO:0007669"/>
    <property type="project" value="InterPro"/>
</dbReference>
<dbReference type="RefSeq" id="YP_009162443.1">
    <property type="nucleotide sequence ID" value="NC_027707.1"/>
</dbReference>
<protein>
    <submittedName>
        <fullName evidence="6">Transcription factor S-II (TFIIS) E4L</fullName>
    </submittedName>
</protein>
<keyword evidence="7" id="KW-1185">Reference proteome</keyword>
<evidence type="ECO:0000256" key="1">
    <source>
        <dbReference type="ARBA" id="ARBA00022723"/>
    </source>
</evidence>
<keyword evidence="2 4" id="KW-0863">Zinc-finger</keyword>
<dbReference type="EMBL" id="KT159937">
    <property type="protein sequence ID" value="AKR04195.1"/>
    <property type="molecule type" value="Genomic_DNA"/>
</dbReference>
<dbReference type="Pfam" id="PF12410">
    <property type="entry name" value="rpo30_N"/>
    <property type="match status" value="1"/>
</dbReference>
<dbReference type="Pfam" id="PF01096">
    <property type="entry name" value="Zn_ribbon_TFIIS"/>
    <property type="match status" value="1"/>
</dbReference>
<name>A0A0H4Y116_9POXV</name>
<sequence>MEYNTTVVDYIALIDSALNKFPEIKAKLNKPEDIEKLSDWLKSSVEKNAVLKFSETKQVLERTKFSNTIDTGLNLVLSVKTKSAFLTEPIYDQSMKMDKYSQSILEYKNQEKEEWQYLMYAFKCILLSIEYDENKLDLEDDYSSYFGTEEPTIIAACPRCKKTDVDIRLMQIRSIDEAATIKYVCNSCEHSFNPPSFNKVRSIIKT</sequence>
<evidence type="ECO:0000256" key="4">
    <source>
        <dbReference type="PROSITE-ProRule" id="PRU00472"/>
    </source>
</evidence>
<proteinExistence type="predicted"/>
<organism evidence="6 7">
    <name type="scientific">Salmon gill poxvirus</name>
    <dbReference type="NCBI Taxonomy" id="1680908"/>
    <lineage>
        <taxon>Viruses</taxon>
        <taxon>Varidnaviria</taxon>
        <taxon>Bamfordvirae</taxon>
        <taxon>Nucleocytoviricota</taxon>
        <taxon>Pokkesviricetes</taxon>
        <taxon>Chitovirales</taxon>
        <taxon>Poxviridae</taxon>
        <taxon>Chordopoxvirinae</taxon>
        <taxon>Salmonpoxvirus</taxon>
        <taxon>Salmonpoxvirus gillpox</taxon>
        <taxon>Salmon gillpox virus</taxon>
    </lineage>
</organism>
<evidence type="ECO:0000259" key="5">
    <source>
        <dbReference type="PROSITE" id="PS51133"/>
    </source>
</evidence>
<dbReference type="PROSITE" id="PS51133">
    <property type="entry name" value="ZF_TFIIS_2"/>
    <property type="match status" value="1"/>
</dbReference>
<dbReference type="OrthoDB" id="11448at10239"/>